<dbReference type="RefSeq" id="WP_140511486.1">
    <property type="nucleotide sequence ID" value="NZ_RCZH01000021.1"/>
</dbReference>
<name>A0A502E6R3_9FLAO</name>
<feature type="transmembrane region" description="Helical" evidence="5">
    <location>
        <begin position="63"/>
        <end position="83"/>
    </location>
</feature>
<reference evidence="6 7" key="1">
    <citation type="journal article" date="2019" name="Environ. Microbiol.">
        <title>Species interactions and distinct microbial communities in high Arctic permafrost affected cryosols are associated with the CH4 and CO2 gas fluxes.</title>
        <authorList>
            <person name="Altshuler I."/>
            <person name="Hamel J."/>
            <person name="Turney S."/>
            <person name="Magnuson E."/>
            <person name="Levesque R."/>
            <person name="Greer C."/>
            <person name="Whyte L.G."/>
        </authorList>
    </citation>
    <scope>NUCLEOTIDE SEQUENCE [LARGE SCALE GENOMIC DNA]</scope>
    <source>
        <strain evidence="6 7">42</strain>
    </source>
</reference>
<evidence type="ECO:0000256" key="3">
    <source>
        <dbReference type="ARBA" id="ARBA00022989"/>
    </source>
</evidence>
<dbReference type="InterPro" id="IPR003825">
    <property type="entry name" value="Colicin-V_CvpA"/>
</dbReference>
<dbReference type="GO" id="GO:0016020">
    <property type="term" value="C:membrane"/>
    <property type="evidence" value="ECO:0007669"/>
    <property type="project" value="UniProtKB-SubCell"/>
</dbReference>
<organism evidence="6 7">
    <name type="scientific">Flavobacterium pectinovorum</name>
    <dbReference type="NCBI Taxonomy" id="29533"/>
    <lineage>
        <taxon>Bacteria</taxon>
        <taxon>Pseudomonadati</taxon>
        <taxon>Bacteroidota</taxon>
        <taxon>Flavobacteriia</taxon>
        <taxon>Flavobacteriales</taxon>
        <taxon>Flavobacteriaceae</taxon>
        <taxon>Flavobacterium</taxon>
    </lineage>
</organism>
<keyword evidence="2 5" id="KW-0812">Transmembrane</keyword>
<protein>
    <submittedName>
        <fullName evidence="6">CvpA family protein</fullName>
    </submittedName>
</protein>
<evidence type="ECO:0000313" key="6">
    <source>
        <dbReference type="EMBL" id="TPG33405.1"/>
    </source>
</evidence>
<evidence type="ECO:0000256" key="2">
    <source>
        <dbReference type="ARBA" id="ARBA00022692"/>
    </source>
</evidence>
<dbReference type="PANTHER" id="PTHR37306">
    <property type="entry name" value="COLICIN V PRODUCTION PROTEIN"/>
    <property type="match status" value="1"/>
</dbReference>
<keyword evidence="3 5" id="KW-1133">Transmembrane helix</keyword>
<feature type="transmembrane region" description="Helical" evidence="5">
    <location>
        <begin position="103"/>
        <end position="122"/>
    </location>
</feature>
<evidence type="ECO:0000256" key="4">
    <source>
        <dbReference type="ARBA" id="ARBA00023136"/>
    </source>
</evidence>
<keyword evidence="4 5" id="KW-0472">Membrane</keyword>
<accession>A0A502E6R3</accession>
<comment type="subcellular location">
    <subcellularLocation>
        <location evidence="1">Membrane</location>
        <topology evidence="1">Multi-pass membrane protein</topology>
    </subcellularLocation>
</comment>
<feature type="transmembrane region" description="Helical" evidence="5">
    <location>
        <begin position="20"/>
        <end position="42"/>
    </location>
</feature>
<dbReference type="GO" id="GO:0009403">
    <property type="term" value="P:toxin biosynthetic process"/>
    <property type="evidence" value="ECO:0007669"/>
    <property type="project" value="InterPro"/>
</dbReference>
<evidence type="ECO:0000256" key="1">
    <source>
        <dbReference type="ARBA" id="ARBA00004141"/>
    </source>
</evidence>
<sequence>MSFLDMLFGALLAFSLYKGIKNGLFVEVASFISLLLGIYIAIKFSSFMKELIMKYVSWNPNTIQVTAFILTFILVVIGVYFLAKILTGIADFAFLGWANKLGGGFFRILKTILILSIFIALFEKINFNNTFAKKETLDKSIFYNPVKKVAAFVYPSIEKWYDTFKEEHAKSSEEKSNNTSEAEKE</sequence>
<gene>
    <name evidence="6" type="ORF">EAH81_24115</name>
</gene>
<proteinExistence type="predicted"/>
<evidence type="ECO:0000256" key="5">
    <source>
        <dbReference type="SAM" id="Phobius"/>
    </source>
</evidence>
<dbReference type="Proteomes" id="UP000319700">
    <property type="component" value="Unassembled WGS sequence"/>
</dbReference>
<evidence type="ECO:0000313" key="7">
    <source>
        <dbReference type="Proteomes" id="UP000319700"/>
    </source>
</evidence>
<dbReference type="STRING" id="29533.SAMN05444387_3891"/>
<comment type="caution">
    <text evidence="6">The sequence shown here is derived from an EMBL/GenBank/DDBJ whole genome shotgun (WGS) entry which is preliminary data.</text>
</comment>
<dbReference type="PANTHER" id="PTHR37306:SF1">
    <property type="entry name" value="COLICIN V PRODUCTION PROTEIN"/>
    <property type="match status" value="1"/>
</dbReference>
<dbReference type="EMBL" id="RCZH01000021">
    <property type="protein sequence ID" value="TPG33405.1"/>
    <property type="molecule type" value="Genomic_DNA"/>
</dbReference>
<dbReference type="Pfam" id="PF02674">
    <property type="entry name" value="Colicin_V"/>
    <property type="match status" value="1"/>
</dbReference>
<keyword evidence="7" id="KW-1185">Reference proteome</keyword>
<dbReference type="OrthoDB" id="9799585at2"/>
<dbReference type="AlphaFoldDB" id="A0A502E6R3"/>